<evidence type="ECO:0000313" key="1">
    <source>
        <dbReference type="EMBL" id="KAE9628585.1"/>
    </source>
</evidence>
<dbReference type="SUPFAM" id="SSF159709">
    <property type="entry name" value="PhnH-like"/>
    <property type="match status" value="1"/>
</dbReference>
<dbReference type="Proteomes" id="UP000441586">
    <property type="component" value="Unassembled WGS sequence"/>
</dbReference>
<protein>
    <submittedName>
        <fullName evidence="1">Phosphonate C-P lyase system protein PhnH</fullName>
    </submittedName>
</protein>
<dbReference type="RefSeq" id="WP_158980310.1">
    <property type="nucleotide sequence ID" value="NZ_WSFO01000009.1"/>
</dbReference>
<dbReference type="InterPro" id="IPR038058">
    <property type="entry name" value="PhnH-like_sp"/>
</dbReference>
<dbReference type="Gene3D" id="3.40.50.11310">
    <property type="entry name" value="Bacterial phosphonate metabolism protein PhnH"/>
    <property type="match status" value="1"/>
</dbReference>
<reference evidence="1 2" key="1">
    <citation type="submission" date="2019-12" db="EMBL/GenBank/DDBJ databases">
        <authorList>
            <person name="Zhang Y.-J."/>
        </authorList>
    </citation>
    <scope>NUCLEOTIDE SEQUENCE [LARGE SCALE GENOMIC DNA]</scope>
    <source>
        <strain evidence="1 2">H18S-6</strain>
    </source>
</reference>
<proteinExistence type="predicted"/>
<sequence length="188" mass="19886">MQVQALEGAFANAPIKNAVAFRAAMNALARPGHIEKISGARPPAPLSVAAGSLILMLCDAETPVSLSGLFETAVIRDWIIFHTGAPIVTPDKAVFAIGTWKSLAPLSQFAIGTAQYPDRSATLIVECDDLEPHGATLTGPGIKDTAQLSLPETQSFQNNAKLFPLGLDFFFTTGTQVAALPRTTKVDR</sequence>
<name>A0A6A4R9D2_9RHOB</name>
<dbReference type="AlphaFoldDB" id="A0A6A4R9D2"/>
<comment type="caution">
    <text evidence="1">The sequence shown here is derived from an EMBL/GenBank/DDBJ whole genome shotgun (WGS) entry which is preliminary data.</text>
</comment>
<dbReference type="PIRSF" id="PIRSF020680">
    <property type="entry name" value="PhnH"/>
    <property type="match status" value="1"/>
</dbReference>
<dbReference type="InterPro" id="IPR008772">
    <property type="entry name" value="Phosphonate_metab_PhnH"/>
</dbReference>
<dbReference type="GO" id="GO:0019634">
    <property type="term" value="P:organic phosphonate metabolic process"/>
    <property type="evidence" value="ECO:0007669"/>
    <property type="project" value="InterPro"/>
</dbReference>
<dbReference type="GO" id="GO:0016829">
    <property type="term" value="F:lyase activity"/>
    <property type="evidence" value="ECO:0007669"/>
    <property type="project" value="UniProtKB-KW"/>
</dbReference>
<dbReference type="EMBL" id="WSFO01000009">
    <property type="protein sequence ID" value="KAE9628585.1"/>
    <property type="molecule type" value="Genomic_DNA"/>
</dbReference>
<dbReference type="NCBIfam" id="TIGR03292">
    <property type="entry name" value="PhnH_redo"/>
    <property type="match status" value="1"/>
</dbReference>
<evidence type="ECO:0000313" key="2">
    <source>
        <dbReference type="Proteomes" id="UP000441586"/>
    </source>
</evidence>
<accession>A0A6A4R9D2</accession>
<gene>
    <name evidence="1" type="primary">phnH</name>
    <name evidence="1" type="ORF">GP644_15515</name>
</gene>
<keyword evidence="1" id="KW-0456">Lyase</keyword>
<dbReference type="Pfam" id="PF05845">
    <property type="entry name" value="PhnH"/>
    <property type="match status" value="1"/>
</dbReference>
<organism evidence="1 2">
    <name type="scientific">Parasedimentitalea maritima</name>
    <dbReference type="NCBI Taxonomy" id="2578117"/>
    <lineage>
        <taxon>Bacteria</taxon>
        <taxon>Pseudomonadati</taxon>
        <taxon>Pseudomonadota</taxon>
        <taxon>Alphaproteobacteria</taxon>
        <taxon>Rhodobacterales</taxon>
        <taxon>Paracoccaceae</taxon>
        <taxon>Parasedimentitalea</taxon>
    </lineage>
</organism>